<dbReference type="KEGG" id="hdf:AArcSl_1332"/>
<keyword evidence="2" id="KW-1185">Reference proteome</keyword>
<dbReference type="Proteomes" id="UP000263012">
    <property type="component" value="Chromosome"/>
</dbReference>
<gene>
    <name evidence="1" type="ORF">AArcSl_1332</name>
</gene>
<accession>A0A343TIP1</accession>
<dbReference type="AlphaFoldDB" id="A0A343TIP1"/>
<protein>
    <submittedName>
        <fullName evidence="1">Uncharacterized protein</fullName>
    </submittedName>
</protein>
<name>A0A343TIP1_9EURY</name>
<organism evidence="1 2">
    <name type="scientific">Halalkaliarchaeum desulfuricum</name>
    <dbReference type="NCBI Taxonomy" id="2055893"/>
    <lineage>
        <taxon>Archaea</taxon>
        <taxon>Methanobacteriati</taxon>
        <taxon>Methanobacteriota</taxon>
        <taxon>Stenosarchaea group</taxon>
        <taxon>Halobacteria</taxon>
        <taxon>Halobacteriales</taxon>
        <taxon>Haloferacaceae</taxon>
        <taxon>Halalkaliarchaeum</taxon>
    </lineage>
</organism>
<evidence type="ECO:0000313" key="1">
    <source>
        <dbReference type="EMBL" id="AUX08963.1"/>
    </source>
</evidence>
<dbReference type="GeneID" id="37877680"/>
<reference evidence="2" key="1">
    <citation type="submission" date="2017-11" db="EMBL/GenBank/DDBJ databases">
        <title>Phenotypic and genomic properties of facultatively anaerobic sulfur-reducing natronoarchaea from hypersaline soda lakes.</title>
        <authorList>
            <person name="Sorokin D.Y."/>
            <person name="Kublanov I.V."/>
            <person name="Roman P."/>
            <person name="Sinninghe Damste J.S."/>
            <person name="Golyshin P.N."/>
            <person name="Rojo D."/>
            <person name="Ciordia S."/>
            <person name="Mena M.D.C."/>
            <person name="Ferrer M."/>
            <person name="Messina E."/>
            <person name="Smedile F."/>
            <person name="La Spada G."/>
            <person name="La Cono V."/>
            <person name="Yakimov M.M."/>
        </authorList>
    </citation>
    <scope>NUCLEOTIDE SEQUENCE [LARGE SCALE GENOMIC DNA]</scope>
    <source>
        <strain evidence="2">AArc-Sl</strain>
    </source>
</reference>
<dbReference type="EMBL" id="CP025066">
    <property type="protein sequence ID" value="AUX08963.1"/>
    <property type="molecule type" value="Genomic_DNA"/>
</dbReference>
<proteinExistence type="predicted"/>
<dbReference type="RefSeq" id="WP_119816760.1">
    <property type="nucleotide sequence ID" value="NZ_CP025066.1"/>
</dbReference>
<sequence>MTEDPTVSAVSIPVSRRQYAGFLGGAALGGLAGCLEGRDPATVETTLLVRDPDGDDEQTLIDGERDELEPNEYVWWEFTINLESEMEYQVDVEEGGVNAYVLEPDQFEIMSEEEEGFEAVPGSVSQEATATAQATATVDPGEYRMVVMNADILPDNA</sequence>
<evidence type="ECO:0000313" key="2">
    <source>
        <dbReference type="Proteomes" id="UP000263012"/>
    </source>
</evidence>